<dbReference type="Gene3D" id="2.40.160.20">
    <property type="match status" value="1"/>
</dbReference>
<dbReference type="SUPFAM" id="SSF56925">
    <property type="entry name" value="OMPA-like"/>
    <property type="match status" value="1"/>
</dbReference>
<evidence type="ECO:0000313" key="2">
    <source>
        <dbReference type="EMBL" id="TPG56549.1"/>
    </source>
</evidence>
<dbReference type="EMBL" id="RCZC01000001">
    <property type="protein sequence ID" value="TPG56549.1"/>
    <property type="molecule type" value="Genomic_DNA"/>
</dbReference>
<dbReference type="GO" id="GO:0055085">
    <property type="term" value="P:transmembrane transport"/>
    <property type="evidence" value="ECO:0007669"/>
    <property type="project" value="TreeGrafter"/>
</dbReference>
<dbReference type="InterPro" id="IPR005618">
    <property type="entry name" value="OMPW"/>
</dbReference>
<protein>
    <submittedName>
        <fullName evidence="2">OmpW family protein</fullName>
    </submittedName>
</protein>
<gene>
    <name evidence="2" type="ORF">EAH76_03175</name>
</gene>
<proteinExistence type="inferred from homology"/>
<comment type="caution">
    <text evidence="2">The sequence shown here is derived from an EMBL/GenBank/DDBJ whole genome shotgun (WGS) entry which is preliminary data.</text>
</comment>
<name>A0A502G3W7_9SPHN</name>
<dbReference type="Pfam" id="PF03922">
    <property type="entry name" value="OmpW"/>
    <property type="match status" value="1"/>
</dbReference>
<dbReference type="PANTHER" id="PTHR36920:SF1">
    <property type="entry name" value="OUTER MEMBRANE PROTEIN W"/>
    <property type="match status" value="1"/>
</dbReference>
<dbReference type="PANTHER" id="PTHR36920">
    <property type="match status" value="1"/>
</dbReference>
<keyword evidence="3" id="KW-1185">Reference proteome</keyword>
<organism evidence="2 3">
    <name type="scientific">Sphingomonas glacialis</name>
    <dbReference type="NCBI Taxonomy" id="658225"/>
    <lineage>
        <taxon>Bacteria</taxon>
        <taxon>Pseudomonadati</taxon>
        <taxon>Pseudomonadota</taxon>
        <taxon>Alphaproteobacteria</taxon>
        <taxon>Sphingomonadales</taxon>
        <taxon>Sphingomonadaceae</taxon>
        <taxon>Sphingomonas</taxon>
    </lineage>
</organism>
<comment type="similarity">
    <text evidence="1">Belongs to the OmpW/AlkL family.</text>
</comment>
<evidence type="ECO:0000313" key="3">
    <source>
        <dbReference type="Proteomes" id="UP000319931"/>
    </source>
</evidence>
<evidence type="ECO:0000256" key="1">
    <source>
        <dbReference type="ARBA" id="ARBA00009330"/>
    </source>
</evidence>
<accession>A0A502G3W7</accession>
<dbReference type="AlphaFoldDB" id="A0A502G3W7"/>
<dbReference type="InterPro" id="IPR011250">
    <property type="entry name" value="OMP/PagP_B-barrel"/>
</dbReference>
<reference evidence="2 3" key="1">
    <citation type="journal article" date="2019" name="Environ. Microbiol.">
        <title>Species interactions and distinct microbial communities in high Arctic permafrost affected cryosols are associated with the CH4 and CO2 gas fluxes.</title>
        <authorList>
            <person name="Altshuler I."/>
            <person name="Hamel J."/>
            <person name="Turney S."/>
            <person name="Magnuson E."/>
            <person name="Levesque R."/>
            <person name="Greer C."/>
            <person name="Whyte L.G."/>
        </authorList>
    </citation>
    <scope>NUCLEOTIDE SEQUENCE [LARGE SCALE GENOMIC DNA]</scope>
    <source>
        <strain evidence="2 3">E6.1</strain>
    </source>
</reference>
<dbReference type="Proteomes" id="UP000319931">
    <property type="component" value="Unassembled WGS sequence"/>
</dbReference>
<dbReference type="GO" id="GO:0019867">
    <property type="term" value="C:outer membrane"/>
    <property type="evidence" value="ECO:0007669"/>
    <property type="project" value="InterPro"/>
</dbReference>
<sequence>MIGREESGGHLIMWLLWALAAPGVCLLTSAPSYAQSGANDEGVTQGLAYMATAAGGVQGASTLPSEAGPHRIKDDFYLHVGPGAVLFDANAVVRSQGTTIPGATVSIDPNVTLITEIGYRRRNLGLSITGGFPPRATVDGAGTLTPYGALGRIRYGTVMATAHYHFTQFGRLQPYVGGGAVLLLIFKNEDLAVHELRVDNHVGGVLQAGADFKLSRHMSLFLDAKKVILKTNATAVLGDTPISANIRLNPVVLTGGLSYHF</sequence>
<dbReference type="OrthoDB" id="9807574at2"/>